<comment type="subcellular location">
    <subcellularLocation>
        <location evidence="1">Membrane</location>
    </subcellularLocation>
</comment>
<proteinExistence type="predicted"/>
<dbReference type="Pfam" id="PF19428">
    <property type="entry name" value="Sema4F_C"/>
    <property type="match status" value="1"/>
</dbReference>
<dbReference type="GO" id="GO:0045499">
    <property type="term" value="F:chemorepellent activity"/>
    <property type="evidence" value="ECO:0007669"/>
    <property type="project" value="TreeGrafter"/>
</dbReference>
<feature type="transmembrane region" description="Helical" evidence="7">
    <location>
        <begin position="787"/>
        <end position="809"/>
    </location>
</feature>
<comment type="caution">
    <text evidence="5">Lacks conserved residue(s) required for the propagation of feature annotation.</text>
</comment>
<organism evidence="9 10">
    <name type="scientific">Paramormyrops kingsleyae</name>
    <dbReference type="NCBI Taxonomy" id="1676925"/>
    <lineage>
        <taxon>Eukaryota</taxon>
        <taxon>Metazoa</taxon>
        <taxon>Chordata</taxon>
        <taxon>Craniata</taxon>
        <taxon>Vertebrata</taxon>
        <taxon>Euteleostomi</taxon>
        <taxon>Actinopterygii</taxon>
        <taxon>Neopterygii</taxon>
        <taxon>Teleostei</taxon>
        <taxon>Osteoglossocephala</taxon>
        <taxon>Osteoglossomorpha</taxon>
        <taxon>Osteoglossiformes</taxon>
        <taxon>Mormyridae</taxon>
        <taxon>Paramormyrops</taxon>
    </lineage>
</organism>
<dbReference type="GO" id="GO:0071526">
    <property type="term" value="P:semaphorin-plexin signaling pathway"/>
    <property type="evidence" value="ECO:0007669"/>
    <property type="project" value="TreeGrafter"/>
</dbReference>
<dbReference type="GO" id="GO:0001755">
    <property type="term" value="P:neural crest cell migration"/>
    <property type="evidence" value="ECO:0007669"/>
    <property type="project" value="TreeGrafter"/>
</dbReference>
<dbReference type="Ensembl" id="ENSPKIT00000004093.1">
    <property type="protein sequence ID" value="ENSPKIP00000023409.1"/>
    <property type="gene ID" value="ENSPKIG00000007053.1"/>
</dbReference>
<dbReference type="PROSITE" id="PS51004">
    <property type="entry name" value="SEMA"/>
    <property type="match status" value="1"/>
</dbReference>
<evidence type="ECO:0000313" key="10">
    <source>
        <dbReference type="Proteomes" id="UP000261540"/>
    </source>
</evidence>
<feature type="compositionally biased region" description="Polar residues" evidence="6">
    <location>
        <begin position="861"/>
        <end position="875"/>
    </location>
</feature>
<dbReference type="CTD" id="571290"/>
<evidence type="ECO:0000256" key="2">
    <source>
        <dbReference type="ARBA" id="ARBA00023136"/>
    </source>
</evidence>
<dbReference type="GO" id="GO:0030215">
    <property type="term" value="F:semaphorin receptor binding"/>
    <property type="evidence" value="ECO:0007669"/>
    <property type="project" value="InterPro"/>
</dbReference>
<dbReference type="Pfam" id="PF01403">
    <property type="entry name" value="Sema"/>
    <property type="match status" value="1"/>
</dbReference>
<feature type="domain" description="Sema" evidence="8">
    <location>
        <begin position="69"/>
        <end position="535"/>
    </location>
</feature>
<dbReference type="PANTHER" id="PTHR11036:SF145">
    <property type="entry name" value="SEMAPHORIN-4A ISOFORM X1-RELATED"/>
    <property type="match status" value="1"/>
</dbReference>
<evidence type="ECO:0000256" key="3">
    <source>
        <dbReference type="ARBA" id="ARBA00023157"/>
    </source>
</evidence>
<dbReference type="SMART" id="SM00423">
    <property type="entry name" value="PSI"/>
    <property type="match status" value="1"/>
</dbReference>
<dbReference type="PANTHER" id="PTHR11036">
    <property type="entry name" value="SEMAPHORIN"/>
    <property type="match status" value="1"/>
</dbReference>
<keyword evidence="10" id="KW-1185">Reference proteome</keyword>
<dbReference type="Gene3D" id="3.30.1680.10">
    <property type="entry name" value="ligand-binding face of the semaphorins, domain 2"/>
    <property type="match status" value="1"/>
</dbReference>
<evidence type="ECO:0000256" key="5">
    <source>
        <dbReference type="PROSITE-ProRule" id="PRU00352"/>
    </source>
</evidence>
<keyword evidence="4" id="KW-0325">Glycoprotein</keyword>
<dbReference type="SUPFAM" id="SSF101912">
    <property type="entry name" value="Sema domain"/>
    <property type="match status" value="1"/>
</dbReference>
<dbReference type="Proteomes" id="UP000261540">
    <property type="component" value="Unplaced"/>
</dbReference>
<dbReference type="InterPro" id="IPR016201">
    <property type="entry name" value="PSI"/>
</dbReference>
<keyword evidence="3" id="KW-1015">Disulfide bond</keyword>
<sequence>MMRCDDYRWQSEEVVTLCLQTLAEITVTHQPPITRKHPESLSTSVPRRIPPVGTTMAVRLLFVLVLLGHLEVSVTKLVPRLSFPLGSPGRSITMFSSPDVQNTTMLSLSDDNNTLLVGARDSVLSLDVSRTGVMEMKSKLDWSPSSKQLDDCSMKGKNKADCHNFIRVLNSLNDTHVYACGTHAFSPLCTYIDLEKIHQTAELNGKSHDGRGRCPYDPYQKNTAIAVAGELYTGTVADYRGNRPVISRYLSQGNHADLKLDDTMGWLDEPTFVSSEFIPSEDKVYVFFSEVGREYEFLDKIVVSRVAQVCTSDIGGQRTLQRRWTTFAKAQVLCKNRNQLPYNVILDIVSLPPPEGASEDEMLFYGIFGSQWFTGQSAVCTFQLGDIKTVFAGNYKVLNRDTLRWGSKVQDKMASPGQCGLHNASDTTLRFVKDNFLADQAIPPASHGLTMVSPDRYTNIAAQRVRGASGKHYDVLFLLTESGFLHKTVLLETGPRIIEEIQVFKNPQSVKNILLSDTKGVVFVGFSEGVAQVPVSDCSFYSSCAECVLARDPFCGWDRSQMGCVAVSPDRDDLGQDVDEGNVMGVCTGPKSRSGLDKSTAAAQLVLVSLNKAVTLQCQGASRLSTLDWHLPSGRSHDDYLWLPGGGLQFLATPDAVGNYTCYSDENGHRQTVVVYSVKLKSSLTPRGFNPALSQGLPLTTSPRRPPLRRPTEARPTTKGGALTSGPMGTTAIHIGAGSTESGDEQEVQQKNRNLTTLKQPQLIEGDSSPNVGQLPLANEKTYYRELVTVSVLLSLTLCALILTALYAVRPRARGLQICPSVEPGSASQERTPLSGDPPPSVLCKQNGQPQDKSLAVSNGALRSSNGHLPNTPYE</sequence>
<evidence type="ECO:0000256" key="7">
    <source>
        <dbReference type="SAM" id="Phobius"/>
    </source>
</evidence>
<feature type="region of interest" description="Disordered" evidence="6">
    <location>
        <begin position="822"/>
        <end position="875"/>
    </location>
</feature>
<keyword evidence="7" id="KW-0812">Transmembrane</keyword>
<dbReference type="InterPro" id="IPR015943">
    <property type="entry name" value="WD40/YVTN_repeat-like_dom_sf"/>
</dbReference>
<accession>A0A3B3RY66</accession>
<reference evidence="9" key="2">
    <citation type="submission" date="2025-09" db="UniProtKB">
        <authorList>
            <consortium name="Ensembl"/>
        </authorList>
    </citation>
    <scope>IDENTIFICATION</scope>
</reference>
<name>A0A3B3RY66_9TELE</name>
<dbReference type="GO" id="GO:0030335">
    <property type="term" value="P:positive regulation of cell migration"/>
    <property type="evidence" value="ECO:0007669"/>
    <property type="project" value="TreeGrafter"/>
</dbReference>
<dbReference type="Gene3D" id="2.130.10.10">
    <property type="entry name" value="YVTN repeat-like/Quinoprotein amine dehydrogenase"/>
    <property type="match status" value="1"/>
</dbReference>
<dbReference type="InterPro" id="IPR027231">
    <property type="entry name" value="Semaphorin"/>
</dbReference>
<dbReference type="GeneTree" id="ENSGT00940000154870"/>
<keyword evidence="2 7" id="KW-0472">Membrane</keyword>
<evidence type="ECO:0000256" key="6">
    <source>
        <dbReference type="SAM" id="MobiDB-lite"/>
    </source>
</evidence>
<dbReference type="SMART" id="SM00630">
    <property type="entry name" value="Sema"/>
    <property type="match status" value="1"/>
</dbReference>
<dbReference type="STRING" id="1676925.ENSPKIP00000023409"/>
<evidence type="ECO:0000256" key="1">
    <source>
        <dbReference type="ARBA" id="ARBA00004370"/>
    </source>
</evidence>
<dbReference type="GO" id="GO:0005886">
    <property type="term" value="C:plasma membrane"/>
    <property type="evidence" value="ECO:0007669"/>
    <property type="project" value="TreeGrafter"/>
</dbReference>
<dbReference type="InterPro" id="IPR001627">
    <property type="entry name" value="Semap_dom"/>
</dbReference>
<reference evidence="9" key="1">
    <citation type="submission" date="2025-08" db="UniProtKB">
        <authorList>
            <consortium name="Ensembl"/>
        </authorList>
    </citation>
    <scope>IDENTIFICATION</scope>
</reference>
<dbReference type="InterPro" id="IPR045791">
    <property type="entry name" value="Sema4F_C"/>
</dbReference>
<dbReference type="RefSeq" id="XP_023675904.1">
    <property type="nucleotide sequence ID" value="XM_023820136.2"/>
</dbReference>
<dbReference type="SUPFAM" id="SSF103575">
    <property type="entry name" value="Plexin repeat"/>
    <property type="match status" value="1"/>
</dbReference>
<evidence type="ECO:0000259" key="8">
    <source>
        <dbReference type="PROSITE" id="PS51004"/>
    </source>
</evidence>
<dbReference type="InterPro" id="IPR036352">
    <property type="entry name" value="Semap_dom_sf"/>
</dbReference>
<feature type="region of interest" description="Disordered" evidence="6">
    <location>
        <begin position="687"/>
        <end position="730"/>
    </location>
</feature>
<dbReference type="FunFam" id="2.130.10.10:FF:000257">
    <property type="entry name" value="semaphorin-4A isoform X2"/>
    <property type="match status" value="1"/>
</dbReference>
<keyword evidence="7" id="KW-1133">Transmembrane helix</keyword>
<dbReference type="GeneID" id="111848273"/>
<dbReference type="InterPro" id="IPR002165">
    <property type="entry name" value="Plexin_repeat"/>
</dbReference>
<dbReference type="Pfam" id="PF01437">
    <property type="entry name" value="PSI"/>
    <property type="match status" value="1"/>
</dbReference>
<evidence type="ECO:0000313" key="9">
    <source>
        <dbReference type="Ensembl" id="ENSPKIP00000023409.1"/>
    </source>
</evidence>
<dbReference type="GO" id="GO:0007411">
    <property type="term" value="P:axon guidance"/>
    <property type="evidence" value="ECO:0007669"/>
    <property type="project" value="TreeGrafter"/>
</dbReference>
<protein>
    <recommendedName>
        <fullName evidence="8">Sema domain-containing protein</fullName>
    </recommendedName>
</protein>
<dbReference type="AlphaFoldDB" id="A0A3B3RY66"/>
<evidence type="ECO:0000256" key="4">
    <source>
        <dbReference type="ARBA" id="ARBA00023180"/>
    </source>
</evidence>